<name>A0ABM3H2X8_9MYRT</name>
<organism evidence="3 4">
    <name type="scientific">Rhodamnia argentea</name>
    <dbReference type="NCBI Taxonomy" id="178133"/>
    <lineage>
        <taxon>Eukaryota</taxon>
        <taxon>Viridiplantae</taxon>
        <taxon>Streptophyta</taxon>
        <taxon>Embryophyta</taxon>
        <taxon>Tracheophyta</taxon>
        <taxon>Spermatophyta</taxon>
        <taxon>Magnoliopsida</taxon>
        <taxon>eudicotyledons</taxon>
        <taxon>Gunneridae</taxon>
        <taxon>Pentapetalae</taxon>
        <taxon>rosids</taxon>
        <taxon>malvids</taxon>
        <taxon>Myrtales</taxon>
        <taxon>Myrtaceae</taxon>
        <taxon>Myrtoideae</taxon>
        <taxon>Myrteae</taxon>
        <taxon>Australasian group</taxon>
        <taxon>Rhodamnia</taxon>
    </lineage>
</organism>
<dbReference type="Proteomes" id="UP000827889">
    <property type="component" value="Chromosome 2"/>
</dbReference>
<protein>
    <submittedName>
        <fullName evidence="4">Protein MAIN-LIKE 2</fullName>
    </submittedName>
</protein>
<dbReference type="RefSeq" id="XP_048130966.1">
    <property type="nucleotide sequence ID" value="XM_048275009.1"/>
</dbReference>
<dbReference type="Pfam" id="PF10536">
    <property type="entry name" value="PMD"/>
    <property type="match status" value="1"/>
</dbReference>
<reference evidence="3" key="1">
    <citation type="submission" date="2025-05" db="UniProtKB">
        <authorList>
            <consortium name="RefSeq"/>
        </authorList>
    </citation>
    <scope>NUCLEOTIDE SEQUENCE [LARGE SCALE GENOMIC DNA]</scope>
</reference>
<gene>
    <name evidence="4" type="primary">LOC125313900</name>
</gene>
<evidence type="ECO:0000313" key="3">
    <source>
        <dbReference type="Proteomes" id="UP000827889"/>
    </source>
</evidence>
<accession>A0ABM3H2X8</accession>
<keyword evidence="3" id="KW-1185">Reference proteome</keyword>
<evidence type="ECO:0000313" key="4">
    <source>
        <dbReference type="RefSeq" id="XP_048130966.1"/>
    </source>
</evidence>
<dbReference type="PANTHER" id="PTHR46033">
    <property type="entry name" value="PROTEIN MAIN-LIKE 2"/>
    <property type="match status" value="1"/>
</dbReference>
<dbReference type="InterPro" id="IPR044824">
    <property type="entry name" value="MAIN-like"/>
</dbReference>
<feature type="domain" description="Aminotransferase-like plant mobile" evidence="2">
    <location>
        <begin position="55"/>
        <end position="119"/>
    </location>
</feature>
<dbReference type="PANTHER" id="PTHR46033:SF80">
    <property type="entry name" value="PROTEIN MAIN-LIKE 2-LIKE"/>
    <property type="match status" value="1"/>
</dbReference>
<dbReference type="GeneID" id="125313900"/>
<proteinExistence type="predicted"/>
<feature type="compositionally biased region" description="Basic and acidic residues" evidence="1">
    <location>
        <begin position="30"/>
        <end position="44"/>
    </location>
</feature>
<reference evidence="4" key="2">
    <citation type="submission" date="2025-08" db="UniProtKB">
        <authorList>
            <consortium name="RefSeq"/>
        </authorList>
    </citation>
    <scope>IDENTIFICATION</scope>
    <source>
        <tissue evidence="4">Leaf</tissue>
    </source>
</reference>
<evidence type="ECO:0000259" key="2">
    <source>
        <dbReference type="Pfam" id="PF10536"/>
    </source>
</evidence>
<evidence type="ECO:0000256" key="1">
    <source>
        <dbReference type="SAM" id="MobiDB-lite"/>
    </source>
</evidence>
<feature type="region of interest" description="Disordered" evidence="1">
    <location>
        <begin position="20"/>
        <end position="47"/>
    </location>
</feature>
<dbReference type="InterPro" id="IPR019557">
    <property type="entry name" value="AminoTfrase-like_pln_mobile"/>
</dbReference>
<sequence>MVVPSMPLLADLISRASTTGLPRSLSEDGWDPRRNGDNGSRDSGPKLGQVWNRAGIFDIIMSTKYDVKRNQDVILGLSERWCTETNTFVFPWGEAAVTLEDVMVLSGYPVLGVPVTSHVIGLGWVKSVVEDLDRVRD</sequence>